<protein>
    <submittedName>
        <fullName evidence="1">Uncharacterized protein</fullName>
    </submittedName>
</protein>
<reference evidence="1 2" key="1">
    <citation type="submission" date="2021-03" db="EMBL/GenBank/DDBJ databases">
        <title>Genomic Encyclopedia of Type Strains, Phase IV (KMG-IV): sequencing the most valuable type-strain genomes for metagenomic binning, comparative biology and taxonomic classification.</title>
        <authorList>
            <person name="Goeker M."/>
        </authorList>
    </citation>
    <scope>NUCLEOTIDE SEQUENCE [LARGE SCALE GENOMIC DNA]</scope>
    <source>
        <strain evidence="1 2">DSM 24738</strain>
    </source>
</reference>
<accession>A0ABS4GNC6</accession>
<proteinExistence type="predicted"/>
<evidence type="ECO:0000313" key="1">
    <source>
        <dbReference type="EMBL" id="MBP1931787.1"/>
    </source>
</evidence>
<keyword evidence="2" id="KW-1185">Reference proteome</keyword>
<sequence>MSWILRDNEAICFCAIIQSDEGGREIDLVEDYDQDSTHMAECGVMVHRYISNDHFISIYEDTNTGGIEMSYELINCIRREY</sequence>
<name>A0ABS4GNC6_9BACL</name>
<evidence type="ECO:0000313" key="2">
    <source>
        <dbReference type="Proteomes" id="UP001519343"/>
    </source>
</evidence>
<dbReference type="RefSeq" id="WP_209809875.1">
    <property type="nucleotide sequence ID" value="NZ_JAGGKT010000004.1"/>
</dbReference>
<dbReference type="Proteomes" id="UP001519343">
    <property type="component" value="Unassembled WGS sequence"/>
</dbReference>
<gene>
    <name evidence="1" type="ORF">J2Z37_001788</name>
</gene>
<organism evidence="1 2">
    <name type="scientific">Ammoniphilus resinae</name>
    <dbReference type="NCBI Taxonomy" id="861532"/>
    <lineage>
        <taxon>Bacteria</taxon>
        <taxon>Bacillati</taxon>
        <taxon>Bacillota</taxon>
        <taxon>Bacilli</taxon>
        <taxon>Bacillales</taxon>
        <taxon>Paenibacillaceae</taxon>
        <taxon>Aneurinibacillus group</taxon>
        <taxon>Ammoniphilus</taxon>
    </lineage>
</organism>
<comment type="caution">
    <text evidence="1">The sequence shown here is derived from an EMBL/GenBank/DDBJ whole genome shotgun (WGS) entry which is preliminary data.</text>
</comment>
<dbReference type="EMBL" id="JAGGKT010000004">
    <property type="protein sequence ID" value="MBP1931787.1"/>
    <property type="molecule type" value="Genomic_DNA"/>
</dbReference>